<evidence type="ECO:0000256" key="7">
    <source>
        <dbReference type="ARBA" id="ARBA00022989"/>
    </source>
</evidence>
<evidence type="ECO:0000313" key="10">
    <source>
        <dbReference type="EMBL" id="EDS36467.1"/>
    </source>
</evidence>
<dbReference type="InterPro" id="IPR036640">
    <property type="entry name" value="ABC1_TM_sf"/>
</dbReference>
<evidence type="ECO:0000256" key="5">
    <source>
        <dbReference type="ARBA" id="ARBA00022741"/>
    </source>
</evidence>
<feature type="domain" description="ABC transmembrane type-1" evidence="9">
    <location>
        <begin position="44"/>
        <end position="96"/>
    </location>
</feature>
<evidence type="ECO:0000256" key="2">
    <source>
        <dbReference type="ARBA" id="ARBA00022448"/>
    </source>
</evidence>
<keyword evidence="7" id="KW-1133">Transmembrane helix</keyword>
<dbReference type="VEuPathDB" id="VectorBase:CPIJ011960"/>
<dbReference type="GO" id="GO:0140359">
    <property type="term" value="F:ABC-type transporter activity"/>
    <property type="evidence" value="ECO:0007669"/>
    <property type="project" value="InterPro"/>
</dbReference>
<dbReference type="GO" id="GO:0016020">
    <property type="term" value="C:membrane"/>
    <property type="evidence" value="ECO:0007669"/>
    <property type="project" value="InterPro"/>
</dbReference>
<evidence type="ECO:0000256" key="1">
    <source>
        <dbReference type="ARBA" id="ARBA00004127"/>
    </source>
</evidence>
<dbReference type="HOGENOM" id="CLU_1449073_0_0_1"/>
<comment type="subcellular location">
    <subcellularLocation>
        <location evidence="1">Endomembrane system</location>
        <topology evidence="1">Multi-pass membrane protein</topology>
    </subcellularLocation>
</comment>
<feature type="domain" description="ABC transmembrane type-1" evidence="9">
    <location>
        <begin position="97"/>
        <end position="170"/>
    </location>
</feature>
<dbReference type="SUPFAM" id="SSF90123">
    <property type="entry name" value="ABC transporter transmembrane region"/>
    <property type="match status" value="2"/>
</dbReference>
<dbReference type="Gene3D" id="1.20.1560.10">
    <property type="entry name" value="ABC transporter type 1, transmembrane domain"/>
    <property type="match status" value="2"/>
</dbReference>
<dbReference type="PROSITE" id="PS50929">
    <property type="entry name" value="ABC_TM1F"/>
    <property type="match status" value="2"/>
</dbReference>
<dbReference type="AlphaFoldDB" id="B0WXD7"/>
<keyword evidence="6" id="KW-0067">ATP-binding</keyword>
<dbReference type="GO" id="GO:0012505">
    <property type="term" value="C:endomembrane system"/>
    <property type="evidence" value="ECO:0007669"/>
    <property type="project" value="UniProtKB-SubCell"/>
</dbReference>
<keyword evidence="2" id="KW-0813">Transport</keyword>
<keyword evidence="5" id="KW-0547">Nucleotide-binding</keyword>
<evidence type="ECO:0000256" key="3">
    <source>
        <dbReference type="ARBA" id="ARBA00022692"/>
    </source>
</evidence>
<gene>
    <name evidence="11" type="primary">6044560</name>
    <name evidence="10" type="ORF">CpipJ_CPIJ011960</name>
</gene>
<accession>B0WXD7</accession>
<protein>
    <submittedName>
        <fullName evidence="10 11">Multidrug resistance protein 2</fullName>
    </submittedName>
</protein>
<dbReference type="EnsemblMetazoa" id="CPIJ011960-RA">
    <property type="protein sequence ID" value="CPIJ011960-PA"/>
    <property type="gene ID" value="CPIJ011960"/>
</dbReference>
<keyword evidence="8" id="KW-0472">Membrane</keyword>
<dbReference type="InterPro" id="IPR011527">
    <property type="entry name" value="ABC1_TM_dom"/>
</dbReference>
<proteinExistence type="predicted"/>
<reference evidence="11" key="2">
    <citation type="submission" date="2021-02" db="UniProtKB">
        <authorList>
            <consortium name="EnsemblMetazoa"/>
        </authorList>
    </citation>
    <scope>IDENTIFICATION</scope>
    <source>
        <strain evidence="11">JHB</strain>
    </source>
</reference>
<dbReference type="OMA" id="WLATWYL"/>
<evidence type="ECO:0000313" key="12">
    <source>
        <dbReference type="Proteomes" id="UP000002320"/>
    </source>
</evidence>
<dbReference type="Proteomes" id="UP000002320">
    <property type="component" value="Unassembled WGS sequence"/>
</dbReference>
<dbReference type="GO" id="GO:0005524">
    <property type="term" value="F:ATP binding"/>
    <property type="evidence" value="ECO:0007669"/>
    <property type="project" value="UniProtKB-KW"/>
</dbReference>
<dbReference type="eggNOG" id="KOG0054">
    <property type="taxonomic scope" value="Eukaryota"/>
</dbReference>
<dbReference type="InParanoid" id="B0WXD7"/>
<evidence type="ECO:0000256" key="6">
    <source>
        <dbReference type="ARBA" id="ARBA00022840"/>
    </source>
</evidence>
<dbReference type="STRING" id="7176.B0WXD7"/>
<keyword evidence="3" id="KW-0812">Transmembrane</keyword>
<organism>
    <name type="scientific">Culex quinquefasciatus</name>
    <name type="common">Southern house mosquito</name>
    <name type="synonym">Culex pungens</name>
    <dbReference type="NCBI Taxonomy" id="7176"/>
    <lineage>
        <taxon>Eukaryota</taxon>
        <taxon>Metazoa</taxon>
        <taxon>Ecdysozoa</taxon>
        <taxon>Arthropoda</taxon>
        <taxon>Hexapoda</taxon>
        <taxon>Insecta</taxon>
        <taxon>Pterygota</taxon>
        <taxon>Neoptera</taxon>
        <taxon>Endopterygota</taxon>
        <taxon>Diptera</taxon>
        <taxon>Nematocera</taxon>
        <taxon>Culicoidea</taxon>
        <taxon>Culicidae</taxon>
        <taxon>Culicinae</taxon>
        <taxon>Culicini</taxon>
        <taxon>Culex</taxon>
        <taxon>Culex</taxon>
    </lineage>
</organism>
<sequence length="187" mass="20922">MRGNMHRNIGAKCTTTTGQNARGIARILHDLSLFLGCWVAAVGLHETLLGVVLHLPISFFDTTPIGRLLTRFGRDVDVLDSALPTLCLDLVRCFFQVLAITSFFCDLTPQLGTWQAAVNLHISLLAAVLRLPLTFYDITPTGRILARFSKDIDVLDNTLPMTVSELVYCFYEFRLDYPKASEKFHFG</sequence>
<keyword evidence="12" id="KW-1185">Reference proteome</keyword>
<reference evidence="10" key="1">
    <citation type="submission" date="2007-03" db="EMBL/GenBank/DDBJ databases">
        <title>Annotation of Culex pipiens quinquefasciatus.</title>
        <authorList>
            <consortium name="The Broad Institute Genome Sequencing Platform"/>
            <person name="Atkinson P.W."/>
            <person name="Hemingway J."/>
            <person name="Christensen B.M."/>
            <person name="Higgs S."/>
            <person name="Kodira C."/>
            <person name="Hannick L."/>
            <person name="Megy K."/>
            <person name="O'Leary S."/>
            <person name="Pearson M."/>
            <person name="Haas B.J."/>
            <person name="Mauceli E."/>
            <person name="Wortman J.R."/>
            <person name="Lee N.H."/>
            <person name="Guigo R."/>
            <person name="Stanke M."/>
            <person name="Alvarado L."/>
            <person name="Amedeo P."/>
            <person name="Antoine C.H."/>
            <person name="Arensburger P."/>
            <person name="Bidwell S.L."/>
            <person name="Crawford M."/>
            <person name="Camaro F."/>
            <person name="Devon K."/>
            <person name="Engels R."/>
            <person name="Hammond M."/>
            <person name="Howarth C."/>
            <person name="Koehrsen M."/>
            <person name="Lawson D."/>
            <person name="Montgomery P."/>
            <person name="Nene V."/>
            <person name="Nusbaum C."/>
            <person name="Puiu D."/>
            <person name="Romero-Severson J."/>
            <person name="Severson D.W."/>
            <person name="Shumway M."/>
            <person name="Sisk P."/>
            <person name="Stolte C."/>
            <person name="Zeng Q."/>
            <person name="Eisenstadt E."/>
            <person name="Fraser-Liggett C."/>
            <person name="Strausberg R."/>
            <person name="Galagan J."/>
            <person name="Birren B."/>
            <person name="Collins F.H."/>
        </authorList>
    </citation>
    <scope>NUCLEOTIDE SEQUENCE [LARGE SCALE GENOMIC DNA]</scope>
    <source>
        <strain evidence="10">JHB</strain>
    </source>
</reference>
<name>B0WXD7_CULQU</name>
<evidence type="ECO:0000256" key="8">
    <source>
        <dbReference type="ARBA" id="ARBA00023136"/>
    </source>
</evidence>
<evidence type="ECO:0000259" key="9">
    <source>
        <dbReference type="PROSITE" id="PS50929"/>
    </source>
</evidence>
<dbReference type="PANTHER" id="PTHR24223">
    <property type="entry name" value="ATP-BINDING CASSETTE SUB-FAMILY C"/>
    <property type="match status" value="1"/>
</dbReference>
<dbReference type="EMBL" id="DS232162">
    <property type="protein sequence ID" value="EDS36467.1"/>
    <property type="molecule type" value="Genomic_DNA"/>
</dbReference>
<evidence type="ECO:0000256" key="4">
    <source>
        <dbReference type="ARBA" id="ARBA00022737"/>
    </source>
</evidence>
<dbReference type="InterPro" id="IPR050173">
    <property type="entry name" value="ABC_transporter_C-like"/>
</dbReference>
<dbReference type="PANTHER" id="PTHR24223:SF443">
    <property type="entry name" value="MULTIDRUG-RESISTANCE LIKE PROTEIN 1, ISOFORM I"/>
    <property type="match status" value="1"/>
</dbReference>
<keyword evidence="4" id="KW-0677">Repeat</keyword>
<dbReference type="KEGG" id="cqu:CpipJ_CPIJ011960"/>
<dbReference type="Pfam" id="PF00664">
    <property type="entry name" value="ABC_membrane"/>
    <property type="match status" value="2"/>
</dbReference>
<evidence type="ECO:0000313" key="11">
    <source>
        <dbReference type="EnsemblMetazoa" id="CPIJ011960-PA"/>
    </source>
</evidence>